<reference evidence="2" key="1">
    <citation type="submission" date="2023-03" db="EMBL/GenBank/DDBJ databases">
        <title>Massive genome expansion in bonnet fungi (Mycena s.s.) driven by repeated elements and novel gene families across ecological guilds.</title>
        <authorList>
            <consortium name="Lawrence Berkeley National Laboratory"/>
            <person name="Harder C.B."/>
            <person name="Miyauchi S."/>
            <person name="Viragh M."/>
            <person name="Kuo A."/>
            <person name="Thoen E."/>
            <person name="Andreopoulos B."/>
            <person name="Lu D."/>
            <person name="Skrede I."/>
            <person name="Drula E."/>
            <person name="Henrissat B."/>
            <person name="Morin E."/>
            <person name="Kohler A."/>
            <person name="Barry K."/>
            <person name="LaButti K."/>
            <person name="Morin E."/>
            <person name="Salamov A."/>
            <person name="Lipzen A."/>
            <person name="Mereny Z."/>
            <person name="Hegedus B."/>
            <person name="Baldrian P."/>
            <person name="Stursova M."/>
            <person name="Weitz H."/>
            <person name="Taylor A."/>
            <person name="Grigoriev I.V."/>
            <person name="Nagy L.G."/>
            <person name="Martin F."/>
            <person name="Kauserud H."/>
        </authorList>
    </citation>
    <scope>NUCLEOTIDE SEQUENCE</scope>
    <source>
        <strain evidence="2">CBHHK002</strain>
    </source>
</reference>
<dbReference type="EMBL" id="JARIHO010000007">
    <property type="protein sequence ID" value="KAJ7357993.1"/>
    <property type="molecule type" value="Genomic_DNA"/>
</dbReference>
<keyword evidence="3" id="KW-1185">Reference proteome</keyword>
<protein>
    <submittedName>
        <fullName evidence="2">Uncharacterized protein</fullName>
    </submittedName>
</protein>
<organism evidence="2 3">
    <name type="scientific">Mycena albidolilacea</name>
    <dbReference type="NCBI Taxonomy" id="1033008"/>
    <lineage>
        <taxon>Eukaryota</taxon>
        <taxon>Fungi</taxon>
        <taxon>Dikarya</taxon>
        <taxon>Basidiomycota</taxon>
        <taxon>Agaricomycotina</taxon>
        <taxon>Agaricomycetes</taxon>
        <taxon>Agaricomycetidae</taxon>
        <taxon>Agaricales</taxon>
        <taxon>Marasmiineae</taxon>
        <taxon>Mycenaceae</taxon>
        <taxon>Mycena</taxon>
    </lineage>
</organism>
<comment type="caution">
    <text evidence="2">The sequence shown here is derived from an EMBL/GenBank/DDBJ whole genome shotgun (WGS) entry which is preliminary data.</text>
</comment>
<sequence length="234" mass="25890">MSAPTRVDRRHWGVGRLGRDFVCSDMGICGARTDTTGREKVFIQGVATYGVAMLWVVPREDSRLDPRVWVTGGRRADAKAKAGGTCVSFSKVKEHKVLAADIPVVPLPEVQRKFWASGGLRPRLTGTRRRIRVVMRHSGQVPCRHNGPFVIPSKFPSRIGACTGKSVIIHKKTSNARHPFAKHTRSREKNPRTTRASSAAARSSLGLKPALQAKRDPGPRGKRKIVKPWRDLLP</sequence>
<feature type="compositionally biased region" description="Basic residues" evidence="1">
    <location>
        <begin position="173"/>
        <end position="186"/>
    </location>
</feature>
<proteinExistence type="predicted"/>
<accession>A0AAD7AG45</accession>
<feature type="region of interest" description="Disordered" evidence="1">
    <location>
        <begin position="173"/>
        <end position="234"/>
    </location>
</feature>
<dbReference type="AlphaFoldDB" id="A0AAD7AG45"/>
<gene>
    <name evidence="2" type="ORF">DFH08DRAFT_801857</name>
</gene>
<dbReference type="Proteomes" id="UP001218218">
    <property type="component" value="Unassembled WGS sequence"/>
</dbReference>
<name>A0AAD7AG45_9AGAR</name>
<evidence type="ECO:0000313" key="2">
    <source>
        <dbReference type="EMBL" id="KAJ7357993.1"/>
    </source>
</evidence>
<feature type="compositionally biased region" description="Low complexity" evidence="1">
    <location>
        <begin position="193"/>
        <end position="204"/>
    </location>
</feature>
<evidence type="ECO:0000256" key="1">
    <source>
        <dbReference type="SAM" id="MobiDB-lite"/>
    </source>
</evidence>
<evidence type="ECO:0000313" key="3">
    <source>
        <dbReference type="Proteomes" id="UP001218218"/>
    </source>
</evidence>